<protein>
    <submittedName>
        <fullName evidence="1">Uncharacterized protein</fullName>
    </submittedName>
</protein>
<evidence type="ECO:0000313" key="2">
    <source>
        <dbReference type="Proteomes" id="UP000588111"/>
    </source>
</evidence>
<dbReference type="EMBL" id="JACHXL010000001">
    <property type="protein sequence ID" value="MBB3106103.1"/>
    <property type="molecule type" value="Genomic_DNA"/>
</dbReference>
<gene>
    <name evidence="1" type="ORF">FHS24_000594</name>
</gene>
<keyword evidence="2" id="KW-1185">Reference proteome</keyword>
<reference evidence="1 2" key="1">
    <citation type="submission" date="2020-08" db="EMBL/GenBank/DDBJ databases">
        <title>Genomic Encyclopedia of Type Strains, Phase III (KMG-III): the genomes of soil and plant-associated and newly described type strains.</title>
        <authorList>
            <person name="Whitman W."/>
        </authorList>
    </citation>
    <scope>NUCLEOTIDE SEQUENCE [LARGE SCALE GENOMIC DNA]</scope>
    <source>
        <strain evidence="1 2">CECT 5885</strain>
    </source>
</reference>
<dbReference type="AlphaFoldDB" id="A0A839TEV6"/>
<proteinExistence type="predicted"/>
<dbReference type="RefSeq" id="WP_183618524.1">
    <property type="nucleotide sequence ID" value="NZ_CAJHAH010000002.1"/>
</dbReference>
<accession>A0A839TEV6</accession>
<dbReference type="Proteomes" id="UP000588111">
    <property type="component" value="Unassembled WGS sequence"/>
</dbReference>
<evidence type="ECO:0000313" key="1">
    <source>
        <dbReference type="EMBL" id="MBB3106103.1"/>
    </source>
</evidence>
<organism evidence="1 2">
    <name type="scientific">Psychrobacter luti</name>
    <dbReference type="NCBI Taxonomy" id="198481"/>
    <lineage>
        <taxon>Bacteria</taxon>
        <taxon>Pseudomonadati</taxon>
        <taxon>Pseudomonadota</taxon>
        <taxon>Gammaproteobacteria</taxon>
        <taxon>Moraxellales</taxon>
        <taxon>Moraxellaceae</taxon>
        <taxon>Psychrobacter</taxon>
    </lineage>
</organism>
<sequence length="118" mass="13773">MMALKAVIFNPFEHNLAKELFLPIIKNAIGYDCMIGYFNSSFFRAIAQSLFYYLQSDFNYRMHLIVSANLSKEDITTLINLYEGNIHYEDMTGFILNQDNLTQSTFYARAYLIKLDKV</sequence>
<name>A0A839TEV6_9GAMM</name>
<comment type="caution">
    <text evidence="1">The sequence shown here is derived from an EMBL/GenBank/DDBJ whole genome shotgun (WGS) entry which is preliminary data.</text>
</comment>